<evidence type="ECO:0000313" key="1">
    <source>
        <dbReference type="EMBL" id="KAF2144328.1"/>
    </source>
</evidence>
<accession>A0A6A6BKZ1</accession>
<reference evidence="1" key="1">
    <citation type="journal article" date="2020" name="Stud. Mycol.">
        <title>101 Dothideomycetes genomes: a test case for predicting lifestyles and emergence of pathogens.</title>
        <authorList>
            <person name="Haridas S."/>
            <person name="Albert R."/>
            <person name="Binder M."/>
            <person name="Bloem J."/>
            <person name="Labutti K."/>
            <person name="Salamov A."/>
            <person name="Andreopoulos B."/>
            <person name="Baker S."/>
            <person name="Barry K."/>
            <person name="Bills G."/>
            <person name="Bluhm B."/>
            <person name="Cannon C."/>
            <person name="Castanera R."/>
            <person name="Culley D."/>
            <person name="Daum C."/>
            <person name="Ezra D."/>
            <person name="Gonzalez J."/>
            <person name="Henrissat B."/>
            <person name="Kuo A."/>
            <person name="Liang C."/>
            <person name="Lipzen A."/>
            <person name="Lutzoni F."/>
            <person name="Magnuson J."/>
            <person name="Mondo S."/>
            <person name="Nolan M."/>
            <person name="Ohm R."/>
            <person name="Pangilinan J."/>
            <person name="Park H.-J."/>
            <person name="Ramirez L."/>
            <person name="Alfaro M."/>
            <person name="Sun H."/>
            <person name="Tritt A."/>
            <person name="Yoshinaga Y."/>
            <person name="Zwiers L.-H."/>
            <person name="Turgeon B."/>
            <person name="Goodwin S."/>
            <person name="Spatafora J."/>
            <person name="Crous P."/>
            <person name="Grigoriev I."/>
        </authorList>
    </citation>
    <scope>NUCLEOTIDE SEQUENCE</scope>
    <source>
        <strain evidence="1">CBS 121167</strain>
    </source>
</reference>
<sequence>MREVRCKREKRHSIVKVKAIPPTKPVPNHALHLMKRQGKHRYSLTAACIAGMLTSNVSTGVDSSSHVLLQNLPWLLELNFFKAVSSGHLKYPQLHFFRPHRPPKYRARLDSEIHVGSRTGVNIDVDMNAKLQFCVQWLPKPIIHLSMSSDRAGIALQLCRSHLTHTHLGLYCPIPPSLKRLSLG</sequence>
<proteinExistence type="predicted"/>
<dbReference type="EMBL" id="ML995480">
    <property type="protein sequence ID" value="KAF2144328.1"/>
    <property type="molecule type" value="Genomic_DNA"/>
</dbReference>
<dbReference type="Proteomes" id="UP000799438">
    <property type="component" value="Unassembled WGS sequence"/>
</dbReference>
<gene>
    <name evidence="1" type="ORF">K452DRAFT_156933</name>
</gene>
<dbReference type="AlphaFoldDB" id="A0A6A6BKZ1"/>
<name>A0A6A6BKZ1_9PEZI</name>
<protein>
    <submittedName>
        <fullName evidence="1">Uncharacterized protein</fullName>
    </submittedName>
</protein>
<keyword evidence="2" id="KW-1185">Reference proteome</keyword>
<dbReference type="RefSeq" id="XP_033400040.1">
    <property type="nucleotide sequence ID" value="XM_033535606.1"/>
</dbReference>
<evidence type="ECO:0000313" key="2">
    <source>
        <dbReference type="Proteomes" id="UP000799438"/>
    </source>
</evidence>
<dbReference type="GeneID" id="54293100"/>
<organism evidence="1 2">
    <name type="scientific">Aplosporella prunicola CBS 121167</name>
    <dbReference type="NCBI Taxonomy" id="1176127"/>
    <lineage>
        <taxon>Eukaryota</taxon>
        <taxon>Fungi</taxon>
        <taxon>Dikarya</taxon>
        <taxon>Ascomycota</taxon>
        <taxon>Pezizomycotina</taxon>
        <taxon>Dothideomycetes</taxon>
        <taxon>Dothideomycetes incertae sedis</taxon>
        <taxon>Botryosphaeriales</taxon>
        <taxon>Aplosporellaceae</taxon>
        <taxon>Aplosporella</taxon>
    </lineage>
</organism>